<evidence type="ECO:0000313" key="2">
    <source>
        <dbReference type="Proteomes" id="UP000605427"/>
    </source>
</evidence>
<keyword evidence="2" id="KW-1185">Reference proteome</keyword>
<name>A0ABQ1ZU86_9BACL</name>
<dbReference type="Gene3D" id="3.40.50.300">
    <property type="entry name" value="P-loop containing nucleotide triphosphate hydrolases"/>
    <property type="match status" value="1"/>
</dbReference>
<dbReference type="InterPro" id="IPR027417">
    <property type="entry name" value="P-loop_NTPase"/>
</dbReference>
<evidence type="ECO:0000313" key="1">
    <source>
        <dbReference type="EMBL" id="GGH76746.1"/>
    </source>
</evidence>
<sequence>MTFKTSVNIKFDIGNNELIERYIPTPSHAEAIKGILEGFTETSTDHSHMILGPYGTGKSLIANIVGTLVSKQGKELEVNGLLNKFSQVDDSIAKQIDKATKLDIHYLPILLSGNEGRFRQSIISAILKQLKQLGIEVVLPGSSSKILETVDLWKHEYPYTYEALTSRLISDNKEYESWMQAIKDQNAEEVKYFSAIYPALTSGASFEIGYECGFISQIEFLLSTLNKNSLGIFVVYDEFGRFLQGLSASQFNEAMQDIQDLAELANRVESLHFLLITHKSLRLYFNTNSEEYNREFQRIEKRFRHYLVKSDQATFLRIAEAIVSENLENKPKIPSDIYQYIQSIMRKFPLFPSINQTERDELVIKGMYPLHPVSLFLLPNLTRIFGQNERTLFTFLESKETGGLLNHIQKSKNYYLSYQLFDFFFPETNEYINEEITQHILLYKKALARMPDDLQNKDLVLNVTKFITLWNLCGLQNEQRLNNEFLSFATDIDSKQLEEMLAILSSNKIVRFNRINNYWELFSGSSVDLHERLENEKQLIKGNKISEMNVLYQNLPAKYYFPDRYNDDKGMTRFAKVELLLAKDLIDFKIHEDQKSSDLILYYVLFEEEINSETLLQNAKLISEQRTDLIFFFHPESVQLISKEILDYIALESLQRNKELNAEDKGIKEEIELLLLEAKYTIENYLRELSLFKEQENWCINGEISKVDSRQKLTEILSKKCYILYGETPQILSDSFNRNQVSGVQRNAAIKLIDQMLGEPQTERFGIVGNGPEYALYAAIFKNNDGLDQHVNQLDYTNIQNPHFAHLRTNLIEFLEQSPTGNLKEVVSLFMGSPFGIRKPLVPILLVALLRDRWSELMLYRNQMFVPGLDGSKLYEIIVELGAENYEYEYEQIDQNQLDFFNRIEVAFADSIEKRLENQSKLLYICGTLMKWLRSLPKVIQTTERASAEFQLLRDLIRRSEVQPQEVIARIYELYSNKFEDLLRLKYYAESYLESFQNELVEVMLDKAEVRTIDEFEGLVLAQKRNNNFSNKLTRHISTLGTTISDPQERMIIFAKNYIGVDIESWSDVTFDLFSNQLSYDLKQIYMDDAQQVDGANENKVMVQLNHEVKAIEKIELSEKSKSVYTNLERMVNSAGSRLPRQELEYLLYQLFENHVMK</sequence>
<reference evidence="2" key="1">
    <citation type="journal article" date="2019" name="Int. J. Syst. Evol. Microbiol.">
        <title>The Global Catalogue of Microorganisms (GCM) 10K type strain sequencing project: providing services to taxonomists for standard genome sequencing and annotation.</title>
        <authorList>
            <consortium name="The Broad Institute Genomics Platform"/>
            <consortium name="The Broad Institute Genome Sequencing Center for Infectious Disease"/>
            <person name="Wu L."/>
            <person name="Ma J."/>
        </authorList>
    </citation>
    <scope>NUCLEOTIDE SEQUENCE [LARGE SCALE GENOMIC DNA]</scope>
    <source>
        <strain evidence="2">CCM 8702</strain>
    </source>
</reference>
<gene>
    <name evidence="1" type="ORF">GCM10007362_19460</name>
</gene>
<proteinExistence type="predicted"/>
<dbReference type="SUPFAM" id="SSF52540">
    <property type="entry name" value="P-loop containing nucleoside triphosphate hydrolases"/>
    <property type="match status" value="1"/>
</dbReference>
<organism evidence="1 2">
    <name type="scientific">Saccharibacillus endophyticus</name>
    <dbReference type="NCBI Taxonomy" id="2060666"/>
    <lineage>
        <taxon>Bacteria</taxon>
        <taxon>Bacillati</taxon>
        <taxon>Bacillota</taxon>
        <taxon>Bacilli</taxon>
        <taxon>Bacillales</taxon>
        <taxon>Paenibacillaceae</taxon>
        <taxon>Saccharibacillus</taxon>
    </lineage>
</organism>
<dbReference type="RefSeq" id="WP_172242833.1">
    <property type="nucleotide sequence ID" value="NZ_BMDD01000002.1"/>
</dbReference>
<dbReference type="EMBL" id="BMDD01000002">
    <property type="protein sequence ID" value="GGH76746.1"/>
    <property type="molecule type" value="Genomic_DNA"/>
</dbReference>
<accession>A0ABQ1ZU86</accession>
<comment type="caution">
    <text evidence="1">The sequence shown here is derived from an EMBL/GenBank/DDBJ whole genome shotgun (WGS) entry which is preliminary data.</text>
</comment>
<dbReference type="Proteomes" id="UP000605427">
    <property type="component" value="Unassembled WGS sequence"/>
</dbReference>
<protein>
    <recommendedName>
        <fullName evidence="3">ATP-binding protein</fullName>
    </recommendedName>
</protein>
<evidence type="ECO:0008006" key="3">
    <source>
        <dbReference type="Google" id="ProtNLM"/>
    </source>
</evidence>